<name>A0AAD7Z716_DIPPU</name>
<feature type="non-terminal residue" evidence="1">
    <location>
        <position position="1"/>
    </location>
</feature>
<gene>
    <name evidence="1" type="ORF">L9F63_007719</name>
</gene>
<proteinExistence type="predicted"/>
<reference evidence="1" key="2">
    <citation type="submission" date="2023-05" db="EMBL/GenBank/DDBJ databases">
        <authorList>
            <person name="Fouks B."/>
        </authorList>
    </citation>
    <scope>NUCLEOTIDE SEQUENCE</scope>
    <source>
        <strain evidence="1">Stay&amp;Tobe</strain>
        <tissue evidence="1">Testes</tissue>
    </source>
</reference>
<comment type="caution">
    <text evidence="1">The sequence shown here is derived from an EMBL/GenBank/DDBJ whole genome shotgun (WGS) entry which is preliminary data.</text>
</comment>
<protein>
    <submittedName>
        <fullName evidence="1">Uncharacterized protein</fullName>
    </submittedName>
</protein>
<feature type="non-terminal residue" evidence="1">
    <location>
        <position position="125"/>
    </location>
</feature>
<dbReference type="AlphaFoldDB" id="A0AAD7Z716"/>
<organism evidence="1 2">
    <name type="scientific">Diploptera punctata</name>
    <name type="common">Pacific beetle cockroach</name>
    <dbReference type="NCBI Taxonomy" id="6984"/>
    <lineage>
        <taxon>Eukaryota</taxon>
        <taxon>Metazoa</taxon>
        <taxon>Ecdysozoa</taxon>
        <taxon>Arthropoda</taxon>
        <taxon>Hexapoda</taxon>
        <taxon>Insecta</taxon>
        <taxon>Pterygota</taxon>
        <taxon>Neoptera</taxon>
        <taxon>Polyneoptera</taxon>
        <taxon>Dictyoptera</taxon>
        <taxon>Blattodea</taxon>
        <taxon>Blaberoidea</taxon>
        <taxon>Blaberidae</taxon>
        <taxon>Diplopterinae</taxon>
        <taxon>Diploptera</taxon>
    </lineage>
</organism>
<sequence length="125" mass="14566">FIITDWVISISRFTKGICDTIFWPGIRDSRLGHDFITGMRYSLVDWESMVLMNSNCLRIQIRLSIKIMQKSVAGTDNMYRVSGDVEPCKYMHSRVMEQHENGFIKEMNFGRTLECQGTSKVYEPQ</sequence>
<reference evidence="1" key="1">
    <citation type="journal article" date="2023" name="IScience">
        <title>Live-bearing cockroach genome reveals convergent evolutionary mechanisms linked to viviparity in insects and beyond.</title>
        <authorList>
            <person name="Fouks B."/>
            <person name="Harrison M.C."/>
            <person name="Mikhailova A.A."/>
            <person name="Marchal E."/>
            <person name="English S."/>
            <person name="Carruthers M."/>
            <person name="Jennings E.C."/>
            <person name="Chiamaka E.L."/>
            <person name="Frigard R.A."/>
            <person name="Pippel M."/>
            <person name="Attardo G.M."/>
            <person name="Benoit J.B."/>
            <person name="Bornberg-Bauer E."/>
            <person name="Tobe S.S."/>
        </authorList>
    </citation>
    <scope>NUCLEOTIDE SEQUENCE</scope>
    <source>
        <strain evidence="1">Stay&amp;Tobe</strain>
    </source>
</reference>
<dbReference type="EMBL" id="JASPKZ010010239">
    <property type="protein sequence ID" value="KAJ9575133.1"/>
    <property type="molecule type" value="Genomic_DNA"/>
</dbReference>
<keyword evidence="2" id="KW-1185">Reference proteome</keyword>
<evidence type="ECO:0000313" key="2">
    <source>
        <dbReference type="Proteomes" id="UP001233999"/>
    </source>
</evidence>
<accession>A0AAD7Z716</accession>
<evidence type="ECO:0000313" key="1">
    <source>
        <dbReference type="EMBL" id="KAJ9575133.1"/>
    </source>
</evidence>
<dbReference type="Proteomes" id="UP001233999">
    <property type="component" value="Unassembled WGS sequence"/>
</dbReference>